<feature type="domain" description="TonB-dependent receptor plug" evidence="15">
    <location>
        <begin position="48"/>
        <end position="143"/>
    </location>
</feature>
<evidence type="ECO:0000256" key="10">
    <source>
        <dbReference type="PROSITE-ProRule" id="PRU01360"/>
    </source>
</evidence>
<dbReference type="InterPro" id="IPR039426">
    <property type="entry name" value="TonB-dep_rcpt-like"/>
</dbReference>
<evidence type="ECO:0000259" key="14">
    <source>
        <dbReference type="Pfam" id="PF00593"/>
    </source>
</evidence>
<evidence type="ECO:0000256" key="9">
    <source>
        <dbReference type="ARBA" id="ARBA00023237"/>
    </source>
</evidence>
<keyword evidence="9 10" id="KW-0998">Cell outer membrane</keyword>
<evidence type="ECO:0000313" key="16">
    <source>
        <dbReference type="EMBL" id="RBO83516.1"/>
    </source>
</evidence>
<protein>
    <submittedName>
        <fullName evidence="16">Hemoglobin/transferrin/lactoferrin receptor protein</fullName>
    </submittedName>
</protein>
<evidence type="ECO:0000256" key="3">
    <source>
        <dbReference type="ARBA" id="ARBA00022448"/>
    </source>
</evidence>
<dbReference type="Proteomes" id="UP000252086">
    <property type="component" value="Unassembled WGS sequence"/>
</dbReference>
<dbReference type="OrthoDB" id="9760494at2"/>
<organism evidence="16 17">
    <name type="scientific">Marinomonas aquiplantarum</name>
    <dbReference type="NCBI Taxonomy" id="491951"/>
    <lineage>
        <taxon>Bacteria</taxon>
        <taxon>Pseudomonadati</taxon>
        <taxon>Pseudomonadota</taxon>
        <taxon>Gammaproteobacteria</taxon>
        <taxon>Oceanospirillales</taxon>
        <taxon>Oceanospirillaceae</taxon>
        <taxon>Marinomonas</taxon>
    </lineage>
</organism>
<keyword evidence="6 13" id="KW-0732">Signal</keyword>
<proteinExistence type="inferred from homology"/>
<dbReference type="InterPro" id="IPR010917">
    <property type="entry name" value="TonB_rcpt_CS"/>
</dbReference>
<evidence type="ECO:0000259" key="15">
    <source>
        <dbReference type="Pfam" id="PF07715"/>
    </source>
</evidence>
<dbReference type="CDD" id="cd01347">
    <property type="entry name" value="ligand_gated_channel"/>
    <property type="match status" value="1"/>
</dbReference>
<dbReference type="SUPFAM" id="SSF56935">
    <property type="entry name" value="Porins"/>
    <property type="match status" value="1"/>
</dbReference>
<sequence length="655" mass="71673">MSSCRVFTKSLLATAIFQAVLSTQAIAEDATVLDELKVEGRAITELDQAISSEDIENSQTTDLEGLFRNKSEVTAGGSVKMGQKIYVRNIGEDSLNITIDGAEQAGGIFHHAGRISIEPELLKRVEIEAGAASATSGPGALGGSVRFITKDPSDLLKDDQNLGVLLKSTISSNGDGIKNSATIYGRTSSAKTEAMLHLTDSSHDNYEDADDNEIKGTELDETLGFLKIKTHLTDEQTLSITHENLTEEGDVLYKPEHFASARNVAEPTSGDRQTTTLNYRFTDFDNDLLDTKVTVYQTNNEQSREYTGTKYTGNVETIGLTLENTSLIKQHELTYGLNYRDDESYFAETTEYVEKGTVVGIYIQDNIEVTPKLMLSAGARYDQYELTDVNGSEFSEGGLSPNIGTVYHINDTLNVTANYAQALRGPEIKDAYKLSSGISNADDLQAETAKNLELGVNYRKNQLAIGAGIYKSTIEDGIGTELPWSKVSDNYDFDIETEGFYLDLTYQMNKLLAGLHFHSADTKANDQIVTRYVYGSTATSIGDTLVLSLDYQVSNTFEAGWSAEFVKGLHNIQQTVGTTDLELDKPGYAVHNLYAKWLPLGDDQLTLSLTINNLFDKQYLSHASVEDYTSNAGWESISGSAAAGRDIRLSAALKF</sequence>
<comment type="similarity">
    <text evidence="2 10 12">Belongs to the TonB-dependent receptor family.</text>
</comment>
<comment type="caution">
    <text evidence="16">The sequence shown here is derived from an EMBL/GenBank/DDBJ whole genome shotgun (WGS) entry which is preliminary data.</text>
</comment>
<evidence type="ECO:0000256" key="8">
    <source>
        <dbReference type="ARBA" id="ARBA00023136"/>
    </source>
</evidence>
<comment type="subcellular location">
    <subcellularLocation>
        <location evidence="1 10">Cell outer membrane</location>
        <topology evidence="1 10">Multi-pass membrane protein</topology>
    </subcellularLocation>
</comment>
<evidence type="ECO:0000256" key="1">
    <source>
        <dbReference type="ARBA" id="ARBA00004571"/>
    </source>
</evidence>
<dbReference type="InterPro" id="IPR012910">
    <property type="entry name" value="Plug_dom"/>
</dbReference>
<name>A0A366D0Q1_9GAMM</name>
<feature type="chain" id="PRO_5016629439" evidence="13">
    <location>
        <begin position="28"/>
        <end position="655"/>
    </location>
</feature>
<dbReference type="Gene3D" id="2.170.130.10">
    <property type="entry name" value="TonB-dependent receptor, plug domain"/>
    <property type="match status" value="1"/>
</dbReference>
<feature type="signal peptide" evidence="13">
    <location>
        <begin position="1"/>
        <end position="27"/>
    </location>
</feature>
<evidence type="ECO:0000256" key="2">
    <source>
        <dbReference type="ARBA" id="ARBA00009810"/>
    </source>
</evidence>
<dbReference type="GO" id="GO:0044718">
    <property type="term" value="P:siderophore transmembrane transport"/>
    <property type="evidence" value="ECO:0007669"/>
    <property type="project" value="TreeGrafter"/>
</dbReference>
<keyword evidence="17" id="KW-1185">Reference proteome</keyword>
<keyword evidence="8 10" id="KW-0472">Membrane</keyword>
<keyword evidence="5 10" id="KW-0812">Transmembrane</keyword>
<dbReference type="GO" id="GO:0015344">
    <property type="term" value="F:siderophore uptake transmembrane transporter activity"/>
    <property type="evidence" value="ECO:0007669"/>
    <property type="project" value="TreeGrafter"/>
</dbReference>
<evidence type="ECO:0000256" key="7">
    <source>
        <dbReference type="ARBA" id="ARBA00023077"/>
    </source>
</evidence>
<dbReference type="PANTHER" id="PTHR30069">
    <property type="entry name" value="TONB-DEPENDENT OUTER MEMBRANE RECEPTOR"/>
    <property type="match status" value="1"/>
</dbReference>
<evidence type="ECO:0000256" key="12">
    <source>
        <dbReference type="RuleBase" id="RU003357"/>
    </source>
</evidence>
<feature type="domain" description="TonB-dependent receptor-like beta-barrel" evidence="14">
    <location>
        <begin position="263"/>
        <end position="614"/>
    </location>
</feature>
<reference evidence="16 17" key="1">
    <citation type="submission" date="2018-06" db="EMBL/GenBank/DDBJ databases">
        <title>Genomic Encyclopedia of Type Strains, Phase III (KMG-III): the genomes of soil and plant-associated and newly described type strains.</title>
        <authorList>
            <person name="Whitman W."/>
        </authorList>
    </citation>
    <scope>NUCLEOTIDE SEQUENCE [LARGE SCALE GENOMIC DNA]</scope>
    <source>
        <strain evidence="16 17">CECT 7732</strain>
    </source>
</reference>
<keyword evidence="7 12" id="KW-0798">TonB box</keyword>
<dbReference type="PROSITE" id="PS52016">
    <property type="entry name" value="TONB_DEPENDENT_REC_3"/>
    <property type="match status" value="1"/>
</dbReference>
<evidence type="ECO:0000313" key="17">
    <source>
        <dbReference type="Proteomes" id="UP000252086"/>
    </source>
</evidence>
<dbReference type="RefSeq" id="WP_113874462.1">
    <property type="nucleotide sequence ID" value="NZ_QNRF01000004.1"/>
</dbReference>
<evidence type="ECO:0000256" key="4">
    <source>
        <dbReference type="ARBA" id="ARBA00022452"/>
    </source>
</evidence>
<dbReference type="Gene3D" id="2.40.170.20">
    <property type="entry name" value="TonB-dependent receptor, beta-barrel domain"/>
    <property type="match status" value="1"/>
</dbReference>
<dbReference type="PANTHER" id="PTHR30069:SF41">
    <property type="entry name" value="HEME_HEMOPEXIN UTILIZATION PROTEIN C"/>
    <property type="match status" value="1"/>
</dbReference>
<dbReference type="InterPro" id="IPR036942">
    <property type="entry name" value="Beta-barrel_TonB_sf"/>
</dbReference>
<dbReference type="GO" id="GO:0009279">
    <property type="term" value="C:cell outer membrane"/>
    <property type="evidence" value="ECO:0007669"/>
    <property type="project" value="UniProtKB-SubCell"/>
</dbReference>
<dbReference type="PROSITE" id="PS01156">
    <property type="entry name" value="TONB_DEPENDENT_REC_2"/>
    <property type="match status" value="1"/>
</dbReference>
<keyword evidence="3 10" id="KW-0813">Transport</keyword>
<dbReference type="InterPro" id="IPR000531">
    <property type="entry name" value="Beta-barrel_TonB"/>
</dbReference>
<dbReference type="Pfam" id="PF00593">
    <property type="entry name" value="TonB_dep_Rec_b-barrel"/>
    <property type="match status" value="1"/>
</dbReference>
<dbReference type="Pfam" id="PF07715">
    <property type="entry name" value="Plug"/>
    <property type="match status" value="1"/>
</dbReference>
<accession>A0A366D0Q1</accession>
<keyword evidence="16" id="KW-0675">Receptor</keyword>
<dbReference type="AlphaFoldDB" id="A0A366D0Q1"/>
<evidence type="ECO:0000256" key="6">
    <source>
        <dbReference type="ARBA" id="ARBA00022729"/>
    </source>
</evidence>
<keyword evidence="4 10" id="KW-1134">Transmembrane beta strand</keyword>
<evidence type="ECO:0000256" key="5">
    <source>
        <dbReference type="ARBA" id="ARBA00022692"/>
    </source>
</evidence>
<feature type="short sequence motif" description="TonB C-terminal box" evidence="11">
    <location>
        <begin position="638"/>
        <end position="655"/>
    </location>
</feature>
<gene>
    <name evidence="16" type="ORF">DFP76_104335</name>
</gene>
<evidence type="ECO:0000256" key="13">
    <source>
        <dbReference type="SAM" id="SignalP"/>
    </source>
</evidence>
<evidence type="ECO:0000256" key="11">
    <source>
        <dbReference type="PROSITE-ProRule" id="PRU10144"/>
    </source>
</evidence>
<dbReference type="EMBL" id="QNRF01000004">
    <property type="protein sequence ID" value="RBO83516.1"/>
    <property type="molecule type" value="Genomic_DNA"/>
</dbReference>
<dbReference type="InterPro" id="IPR037066">
    <property type="entry name" value="Plug_dom_sf"/>
</dbReference>